<dbReference type="InterPro" id="IPR043519">
    <property type="entry name" value="NT_sf"/>
</dbReference>
<dbReference type="Proteomes" id="UP000092573">
    <property type="component" value="Chromosome"/>
</dbReference>
<dbReference type="AlphaFoldDB" id="A0A1B1MW13"/>
<dbReference type="InterPro" id="IPR012481">
    <property type="entry name" value="KNTase_C"/>
</dbReference>
<dbReference type="SUPFAM" id="SSF81301">
    <property type="entry name" value="Nucleotidyltransferase"/>
    <property type="match status" value="1"/>
</dbReference>
<dbReference type="EMBL" id="CP014167">
    <property type="protein sequence ID" value="ANS73345.1"/>
    <property type="molecule type" value="Genomic_DNA"/>
</dbReference>
<evidence type="ECO:0000259" key="1">
    <source>
        <dbReference type="Pfam" id="PF07827"/>
    </source>
</evidence>
<accession>A0A1B1MW13</accession>
<organism evidence="2 3">
    <name type="scientific">Paenibacillus yonginensis</name>
    <dbReference type="NCBI Taxonomy" id="1462996"/>
    <lineage>
        <taxon>Bacteria</taxon>
        <taxon>Bacillati</taxon>
        <taxon>Bacillota</taxon>
        <taxon>Bacilli</taxon>
        <taxon>Bacillales</taxon>
        <taxon>Paenibacillaceae</taxon>
        <taxon>Paenibacillus</taxon>
    </lineage>
</organism>
<reference evidence="2 3" key="1">
    <citation type="submission" date="2016-01" db="EMBL/GenBank/DDBJ databases">
        <title>Complete Genome Sequence of Paenibacillus yonginensis DCY84, a novel Plant Growth-Promoting Bacteria with Elicitation of Induced Systemic Resistance.</title>
        <authorList>
            <person name="Kim Y.J."/>
            <person name="Yang D.C."/>
            <person name="Sukweenadhi J."/>
        </authorList>
    </citation>
    <scope>NUCLEOTIDE SEQUENCE [LARGE SCALE GENOMIC DNA]</scope>
    <source>
        <strain evidence="2 3">DCY84</strain>
    </source>
</reference>
<dbReference type="GO" id="GO:0016779">
    <property type="term" value="F:nucleotidyltransferase activity"/>
    <property type="evidence" value="ECO:0007669"/>
    <property type="project" value="InterPro"/>
</dbReference>
<dbReference type="GO" id="GO:0046677">
    <property type="term" value="P:response to antibiotic"/>
    <property type="evidence" value="ECO:0007669"/>
    <property type="project" value="InterPro"/>
</dbReference>
<name>A0A1B1MW13_9BACL</name>
<dbReference type="SUPFAM" id="SSF81593">
    <property type="entry name" value="Nucleotidyltransferase substrate binding subunit/domain"/>
    <property type="match status" value="1"/>
</dbReference>
<keyword evidence="3" id="KW-1185">Reference proteome</keyword>
<evidence type="ECO:0000313" key="3">
    <source>
        <dbReference type="Proteomes" id="UP000092573"/>
    </source>
</evidence>
<dbReference type="Pfam" id="PF07827">
    <property type="entry name" value="KNTase_C"/>
    <property type="match status" value="1"/>
</dbReference>
<feature type="domain" description="Kanamycin nucleotidyltransferase C-terminal" evidence="1">
    <location>
        <begin position="115"/>
        <end position="244"/>
    </location>
</feature>
<proteinExistence type="predicted"/>
<dbReference type="CDD" id="cd05403">
    <property type="entry name" value="NT_KNTase_like"/>
    <property type="match status" value="1"/>
</dbReference>
<dbReference type="STRING" id="1462996.AWM70_01065"/>
<dbReference type="OrthoDB" id="24442at2"/>
<protein>
    <submittedName>
        <fullName evidence="2">KNTase domain-containing protein</fullName>
    </submittedName>
</protein>
<sequence length="253" mass="28915">MLPYPAATDRTEKIKLIQEVKEKLLSRYGEQILAIGLYGSVALEQEGPYSDIELRVVTRDGIELPGFEIILPPFKLEVGMVQLEIWLERAGAVDDSWPIKAGAILNMVPLFDPQDYFRQAKSLALSISDDAIREVMREFMIWEPYETMGKIRNSRQTGSFGYLPRAAYDLTWQTAKLIGLANRHPYSTRARTFEESVTLSSKPEGYAELAKRVMDGDLSDKQQIYELCEKLWTGLNRWTEEQGIAYISRELPL</sequence>
<dbReference type="KEGG" id="pyg:AWM70_01065"/>
<evidence type="ECO:0000313" key="2">
    <source>
        <dbReference type="EMBL" id="ANS73345.1"/>
    </source>
</evidence>
<dbReference type="RefSeq" id="WP_068693597.1">
    <property type="nucleotide sequence ID" value="NZ_CP014167.1"/>
</dbReference>
<dbReference type="Gene3D" id="3.30.460.10">
    <property type="entry name" value="Beta Polymerase, domain 2"/>
    <property type="match status" value="1"/>
</dbReference>
<gene>
    <name evidence="2" type="ORF">AWM70_01065</name>
</gene>
<dbReference type="Gene3D" id="1.20.120.330">
    <property type="entry name" value="Nucleotidyltransferases domain 2"/>
    <property type="match status" value="1"/>
</dbReference>